<feature type="coiled-coil region" evidence="1">
    <location>
        <begin position="317"/>
        <end position="344"/>
    </location>
</feature>
<accession>A0A095E9Y1</accession>
<dbReference type="PANTHER" id="PTHR38120:SF1">
    <property type="entry name" value="M PROTEIN, SEROTYPE 2.1"/>
    <property type="match status" value="1"/>
</dbReference>
<feature type="region of interest" description="Disordered" evidence="2">
    <location>
        <begin position="265"/>
        <end position="293"/>
    </location>
</feature>
<dbReference type="RefSeq" id="XP_062880382.1">
    <property type="nucleotide sequence ID" value="XM_063024312.1"/>
</dbReference>
<dbReference type="GeneID" id="88176466"/>
<gene>
    <name evidence="3" type="ORF">CNBG_0221</name>
</gene>
<dbReference type="OMA" id="ERQSFYD"/>
<protein>
    <submittedName>
        <fullName evidence="3">Uncharacterized protein</fullName>
    </submittedName>
</protein>
<keyword evidence="1" id="KW-0175">Coiled coil</keyword>
<feature type="region of interest" description="Disordered" evidence="2">
    <location>
        <begin position="616"/>
        <end position="668"/>
    </location>
</feature>
<organism evidence="3 4">
    <name type="scientific">Cryptococcus deuterogattii (strain R265)</name>
    <name type="common">Cryptococcus gattii VGII (strain R265)</name>
    <dbReference type="NCBI Taxonomy" id="294750"/>
    <lineage>
        <taxon>Eukaryota</taxon>
        <taxon>Fungi</taxon>
        <taxon>Dikarya</taxon>
        <taxon>Basidiomycota</taxon>
        <taxon>Agaricomycotina</taxon>
        <taxon>Tremellomycetes</taxon>
        <taxon>Tremellales</taxon>
        <taxon>Cryptococcaceae</taxon>
        <taxon>Cryptococcus</taxon>
        <taxon>Cryptococcus gattii species complex</taxon>
    </lineage>
</organism>
<evidence type="ECO:0000313" key="4">
    <source>
        <dbReference type="Proteomes" id="UP000029445"/>
    </source>
</evidence>
<feature type="compositionally biased region" description="Polar residues" evidence="2">
    <location>
        <begin position="644"/>
        <end position="668"/>
    </location>
</feature>
<keyword evidence="4" id="KW-1185">Reference proteome</keyword>
<dbReference type="Proteomes" id="UP000029445">
    <property type="component" value="Chromosome 4"/>
</dbReference>
<dbReference type="AlphaFoldDB" id="A0A095E9Y1"/>
<dbReference type="PANTHER" id="PTHR38120">
    <property type="entry name" value="EXPRESSED PROTEIN"/>
    <property type="match status" value="1"/>
</dbReference>
<feature type="coiled-coil region" evidence="1">
    <location>
        <begin position="189"/>
        <end position="237"/>
    </location>
</feature>
<dbReference type="HOGENOM" id="CLU_411036_0_0_1"/>
<dbReference type="OrthoDB" id="2121319at2759"/>
<reference evidence="3 4" key="2">
    <citation type="journal article" date="2018" name="Proc. Natl. Acad. Sci.">
        <title>RNAi is a critical determinant of centromere evolution in closely related fungi.</title>
        <authorList>
            <person name="Yadav V."/>
            <person name="Sun S."/>
            <person name="Billmyre R.B."/>
            <person name="Thimmappa B.C."/>
            <person name="Shea T."/>
            <person name="Lintner R."/>
            <person name="Bakkeren G."/>
            <person name="Cuomo C.A."/>
            <person name="Heitman J."/>
            <person name="Sanyal K."/>
        </authorList>
    </citation>
    <scope>NUCLEOTIDE SEQUENCE [LARGE SCALE GENOMIC DNA]</scope>
    <source>
        <strain evidence="3 4">R265</strain>
    </source>
</reference>
<dbReference type="EMBL" id="CP025762">
    <property type="protein sequence ID" value="KGB74383.1"/>
    <property type="molecule type" value="Genomic_DNA"/>
</dbReference>
<proteinExistence type="predicted"/>
<evidence type="ECO:0000256" key="1">
    <source>
        <dbReference type="SAM" id="Coils"/>
    </source>
</evidence>
<name>A0A095E9Y1_CRYD2</name>
<evidence type="ECO:0000256" key="2">
    <source>
        <dbReference type="SAM" id="MobiDB-lite"/>
    </source>
</evidence>
<dbReference type="KEGG" id="cdeu:CNBG_0221"/>
<reference evidence="3 4" key="1">
    <citation type="journal article" date="2011" name="MBio">
        <title>Genome variation in Cryptococcus gattii, an emerging pathogen of immunocompetent hosts.</title>
        <authorList>
            <person name="D'Souza C.A."/>
            <person name="Kronstad J.W."/>
            <person name="Taylor G."/>
            <person name="Warren R."/>
            <person name="Yuen M."/>
            <person name="Hu G."/>
            <person name="Jung W.H."/>
            <person name="Sham A."/>
            <person name="Kidd S.E."/>
            <person name="Tangen K."/>
            <person name="Lee N."/>
            <person name="Zeilmaker T."/>
            <person name="Sawkins J."/>
            <person name="McVicker G."/>
            <person name="Shah S."/>
            <person name="Gnerre S."/>
            <person name="Griggs A."/>
            <person name="Zeng Q."/>
            <person name="Bartlett K."/>
            <person name="Li W."/>
            <person name="Wang X."/>
            <person name="Heitman J."/>
            <person name="Stajich J.E."/>
            <person name="Fraser J.A."/>
            <person name="Meyer W."/>
            <person name="Carter D."/>
            <person name="Schein J."/>
            <person name="Krzywinski M."/>
            <person name="Kwon-Chung K.J."/>
            <person name="Varma A."/>
            <person name="Wang J."/>
            <person name="Brunham R."/>
            <person name="Fyfe M."/>
            <person name="Ouellette B.F."/>
            <person name="Siddiqui A."/>
            <person name="Marra M."/>
            <person name="Jones S."/>
            <person name="Holt R."/>
            <person name="Birren B.W."/>
            <person name="Galagan J.E."/>
            <person name="Cuomo C.A."/>
        </authorList>
    </citation>
    <scope>NUCLEOTIDE SEQUENCE [LARGE SCALE GENOMIC DNA]</scope>
    <source>
        <strain evidence="3 4">R265</strain>
    </source>
</reference>
<sequence length="668" mass="74197">MALSRPLPPHKRRISLVTQRAPASLIEDDACDCLRDKSDDQLRAITADDFVQVLRGQWNLKDKMTEKIEVLENNRDKLEMNIGQLSRARATLQSRFDETLNEQSRMEAELIERNELLDRLCKRMSETERQVKDAKKRYIDQEASFEAERRAFQAQEEHLRGRINSLLSASRKTAIVPAIAEQRCDADTISSLKDEIASLKLSYTTLRAKNSTLTRDIQELKNLNTALQEDNEAWEFLLRERTFNGNIKGKGGGSLGANQLQNRYEGHEPEPLDEGLILESPSSRRNKKTSDDTYSPLVGVNLASELGIFQEEGEPGCLKEDTDIEALKDEVRQLKDTNKALSLYCSKIIDRIITQDGFEHVLSVDYRSHQAGSHNVSATQTPLKDIPAILAQPSNAEMTSKPPAASQVSASSKDKIGRPLSMMIAKAFSGAVEKTSVVKDVPLPSSPFPTPVGMPKLTVEKQEKRAHRGFSLDFRSFGFGGIAIPESPKPALKPLNLASRAINTTSPLVRKEKGAITGCKLAPTEEDEEDRRERHRMEATLKLMGVFKPADTSNGQDIVTKSPDSRKSPWGLICSTIGSTERASPFDNTNPASAQAALHEHDQQEAMRMKNLAQGKSETGYTAPPRMGMPRRQSSGRERLMSVGSVNTLWSMGSSSRPTSMDVTRNGK</sequence>
<dbReference type="STRING" id="294750.A0A095E9Y1"/>
<evidence type="ECO:0000313" key="3">
    <source>
        <dbReference type="EMBL" id="KGB74383.1"/>
    </source>
</evidence>
<feature type="coiled-coil region" evidence="1">
    <location>
        <begin position="61"/>
        <end position="144"/>
    </location>
</feature>
<dbReference type="VEuPathDB" id="FungiDB:CNBG_0221"/>